<proteinExistence type="predicted"/>
<sequence>MTHKRFACYRRIACYTWQWSRREGSTDSQLAAAYVPIVVGVTTQSVGRPITDGRLPQSGSGAAGRQRMPSPPGPYRGAHADAATAAPSKNKRPAPPLPPDKPHMRMHMHSAGSRPSDGGVGIPNLV</sequence>
<accession>B2WBG8</accession>
<evidence type="ECO:0000256" key="1">
    <source>
        <dbReference type="SAM" id="MobiDB-lite"/>
    </source>
</evidence>
<evidence type="ECO:0000313" key="2">
    <source>
        <dbReference type="EMBL" id="EDU49900.1"/>
    </source>
</evidence>
<name>B2WBG8_PYRTR</name>
<feature type="region of interest" description="Disordered" evidence="1">
    <location>
        <begin position="45"/>
        <end position="126"/>
    </location>
</feature>
<dbReference type="EMBL" id="DS231621">
    <property type="protein sequence ID" value="EDU49900.1"/>
    <property type="molecule type" value="Genomic_DNA"/>
</dbReference>
<reference evidence="3" key="1">
    <citation type="journal article" date="2013" name="G3 (Bethesda)">
        <title>Comparative genomics of a plant-pathogenic fungus, Pyrenophora tritici-repentis, reveals transduplication and the impact of repeat elements on pathogenicity and population divergence.</title>
        <authorList>
            <person name="Manning V.A."/>
            <person name="Pandelova I."/>
            <person name="Dhillon B."/>
            <person name="Wilhelm L.J."/>
            <person name="Goodwin S.B."/>
            <person name="Berlin A.M."/>
            <person name="Figueroa M."/>
            <person name="Freitag M."/>
            <person name="Hane J.K."/>
            <person name="Henrissat B."/>
            <person name="Holman W.H."/>
            <person name="Kodira C.D."/>
            <person name="Martin J."/>
            <person name="Oliver R.P."/>
            <person name="Robbertse B."/>
            <person name="Schackwitz W."/>
            <person name="Schwartz D.C."/>
            <person name="Spatafora J.W."/>
            <person name="Turgeon B.G."/>
            <person name="Yandava C."/>
            <person name="Young S."/>
            <person name="Zhou S."/>
            <person name="Zeng Q."/>
            <person name="Grigoriev I.V."/>
            <person name="Ma L.-J."/>
            <person name="Ciuffetti L.M."/>
        </authorList>
    </citation>
    <scope>NUCLEOTIDE SEQUENCE [LARGE SCALE GENOMIC DNA]</scope>
    <source>
        <strain evidence="3">Pt-1C-BFP</strain>
    </source>
</reference>
<dbReference type="HOGENOM" id="CLU_1982698_0_0_1"/>
<protein>
    <submittedName>
        <fullName evidence="2">Uncharacterized protein</fullName>
    </submittedName>
</protein>
<dbReference type="InParanoid" id="B2WBG8"/>
<dbReference type="Proteomes" id="UP000001471">
    <property type="component" value="Unassembled WGS sequence"/>
</dbReference>
<evidence type="ECO:0000313" key="3">
    <source>
        <dbReference type="Proteomes" id="UP000001471"/>
    </source>
</evidence>
<dbReference type="AlphaFoldDB" id="B2WBG8"/>
<gene>
    <name evidence="2" type="ORF">PTRG_06981</name>
</gene>
<organism evidence="2 3">
    <name type="scientific">Pyrenophora tritici-repentis (strain Pt-1C-BFP)</name>
    <name type="common">Wheat tan spot fungus</name>
    <name type="synonym">Drechslera tritici-repentis</name>
    <dbReference type="NCBI Taxonomy" id="426418"/>
    <lineage>
        <taxon>Eukaryota</taxon>
        <taxon>Fungi</taxon>
        <taxon>Dikarya</taxon>
        <taxon>Ascomycota</taxon>
        <taxon>Pezizomycotina</taxon>
        <taxon>Dothideomycetes</taxon>
        <taxon>Pleosporomycetidae</taxon>
        <taxon>Pleosporales</taxon>
        <taxon>Pleosporineae</taxon>
        <taxon>Pleosporaceae</taxon>
        <taxon>Pyrenophora</taxon>
    </lineage>
</organism>